<name>A0A2K3DWT5_CHLRE</name>
<dbReference type="AlphaFoldDB" id="A0A2K3DWT5"/>
<comment type="similarity">
    <text evidence="1">Belongs to the iron/ascorbate-dependent oxidoreductase family.</text>
</comment>
<evidence type="ECO:0000259" key="3">
    <source>
        <dbReference type="PROSITE" id="PS51471"/>
    </source>
</evidence>
<dbReference type="OrthoDB" id="504976at2759"/>
<dbReference type="GO" id="GO:0016491">
    <property type="term" value="F:oxidoreductase activity"/>
    <property type="evidence" value="ECO:0007669"/>
    <property type="project" value="UniProtKB-KW"/>
</dbReference>
<dbReference type="Gene3D" id="2.60.120.620">
    <property type="entry name" value="q2cbj1_9rhob like domain"/>
    <property type="match status" value="1"/>
</dbReference>
<dbReference type="ExpressionAtlas" id="A0A2K3DWT5">
    <property type="expression patterns" value="differential"/>
</dbReference>
<dbReference type="KEGG" id="cre:CHLRE_03g167450v5"/>
<dbReference type="PaxDb" id="3055-EDP06029"/>
<sequence>MQQSCSLRRPAPETSRSSTRSLGHQRIQNYKLISLICRAKGSRKAGADGEAAPAPSPSASASGRGTRDGSASQQRKPRRTDAEPTSSTTAAIAVTGAPSAPTVTASPPAPTPAKAAVAATGGGGDSQQQLLWAPDADASPSYDPWSDPRVLEELEAREIPVLEELTTAQHVITVDNFLPAPQAAELRGVFDSRFADPRACHPERFLWDYWHVPDQYTLVRTQAAVYFPDELYGRLEEALLSYGEAALGCRAISPIWMSYYVDGCLQELHCDNPHGPFAFVLSLTPTTDWSQREFVGGETMILQPHVLNYWRNYDPRKGMELQHLVTRVPSPFNRLTVFDPRFPHGVREVRGTRDPRKGRLVLHGWFTEPAPFFDGPLEAADAEVALNEGLEPLWEALEAVSGLITGTLIARVNISGADGSVTDLSWLADTLVEVPNHDRAAADAMLEERVLPRLRALVHNEVRDCLMGLSFPAAGAGRDTKLTFPIVFE</sequence>
<dbReference type="EMBL" id="CM008964">
    <property type="protein sequence ID" value="PNW84997.1"/>
    <property type="molecule type" value="Genomic_DNA"/>
</dbReference>
<feature type="compositionally biased region" description="Polar residues" evidence="2">
    <location>
        <begin position="14"/>
        <end position="25"/>
    </location>
</feature>
<dbReference type="PROSITE" id="PS51471">
    <property type="entry name" value="FE2OG_OXY"/>
    <property type="match status" value="1"/>
</dbReference>
<dbReference type="Gramene" id="PNW84997">
    <property type="protein sequence ID" value="PNW84997"/>
    <property type="gene ID" value="CHLRE_03g167450v5"/>
</dbReference>
<evidence type="ECO:0000256" key="1">
    <source>
        <dbReference type="RuleBase" id="RU003682"/>
    </source>
</evidence>
<gene>
    <name evidence="4" type="ORF">CHLRE_03g167450v5</name>
</gene>
<proteinExistence type="inferred from homology"/>
<feature type="compositionally biased region" description="Low complexity" evidence="2">
    <location>
        <begin position="48"/>
        <end position="63"/>
    </location>
</feature>
<evidence type="ECO:0000313" key="5">
    <source>
        <dbReference type="Proteomes" id="UP000006906"/>
    </source>
</evidence>
<evidence type="ECO:0000256" key="2">
    <source>
        <dbReference type="SAM" id="MobiDB-lite"/>
    </source>
</evidence>
<organism evidence="4 5">
    <name type="scientific">Chlamydomonas reinhardtii</name>
    <name type="common">Chlamydomonas smithii</name>
    <dbReference type="NCBI Taxonomy" id="3055"/>
    <lineage>
        <taxon>Eukaryota</taxon>
        <taxon>Viridiplantae</taxon>
        <taxon>Chlorophyta</taxon>
        <taxon>core chlorophytes</taxon>
        <taxon>Chlorophyceae</taxon>
        <taxon>CS clade</taxon>
        <taxon>Chlamydomonadales</taxon>
        <taxon>Chlamydomonadaceae</taxon>
        <taxon>Chlamydomonas</taxon>
    </lineage>
</organism>
<dbReference type="RefSeq" id="XP_001703347.2">
    <property type="nucleotide sequence ID" value="XM_001703295.3"/>
</dbReference>
<feature type="region of interest" description="Disordered" evidence="2">
    <location>
        <begin position="1"/>
        <end position="25"/>
    </location>
</feature>
<dbReference type="InterPro" id="IPR005123">
    <property type="entry name" value="Oxoglu/Fe-dep_dioxygenase_dom"/>
</dbReference>
<keyword evidence="5" id="KW-1185">Reference proteome</keyword>
<dbReference type="Proteomes" id="UP000006906">
    <property type="component" value="Chromosome 3"/>
</dbReference>
<reference evidence="4 5" key="1">
    <citation type="journal article" date="2007" name="Science">
        <title>The Chlamydomonas genome reveals the evolution of key animal and plant functions.</title>
        <authorList>
            <person name="Merchant S.S."/>
            <person name="Prochnik S.E."/>
            <person name="Vallon O."/>
            <person name="Harris E.H."/>
            <person name="Karpowicz S.J."/>
            <person name="Witman G.B."/>
            <person name="Terry A."/>
            <person name="Salamov A."/>
            <person name="Fritz-Laylin L.K."/>
            <person name="Marechal-Drouard L."/>
            <person name="Marshall W.F."/>
            <person name="Qu L.H."/>
            <person name="Nelson D.R."/>
            <person name="Sanderfoot A.A."/>
            <person name="Spalding M.H."/>
            <person name="Kapitonov V.V."/>
            <person name="Ren Q."/>
            <person name="Ferris P."/>
            <person name="Lindquist E."/>
            <person name="Shapiro H."/>
            <person name="Lucas S.M."/>
            <person name="Grimwood J."/>
            <person name="Schmutz J."/>
            <person name="Cardol P."/>
            <person name="Cerutti H."/>
            <person name="Chanfreau G."/>
            <person name="Chen C.L."/>
            <person name="Cognat V."/>
            <person name="Croft M.T."/>
            <person name="Dent R."/>
            <person name="Dutcher S."/>
            <person name="Fernandez E."/>
            <person name="Fukuzawa H."/>
            <person name="Gonzalez-Ballester D."/>
            <person name="Gonzalez-Halphen D."/>
            <person name="Hallmann A."/>
            <person name="Hanikenne M."/>
            <person name="Hippler M."/>
            <person name="Inwood W."/>
            <person name="Jabbari K."/>
            <person name="Kalanon M."/>
            <person name="Kuras R."/>
            <person name="Lefebvre P.A."/>
            <person name="Lemaire S.D."/>
            <person name="Lobanov A.V."/>
            <person name="Lohr M."/>
            <person name="Manuell A."/>
            <person name="Meier I."/>
            <person name="Mets L."/>
            <person name="Mittag M."/>
            <person name="Mittelmeier T."/>
            <person name="Moroney J.V."/>
            <person name="Moseley J."/>
            <person name="Napoli C."/>
            <person name="Nedelcu A.M."/>
            <person name="Niyogi K."/>
            <person name="Novoselov S.V."/>
            <person name="Paulsen I.T."/>
            <person name="Pazour G."/>
            <person name="Purton S."/>
            <person name="Ral J.P."/>
            <person name="Riano-Pachon D.M."/>
            <person name="Riekhof W."/>
            <person name="Rymarquis L."/>
            <person name="Schroda M."/>
            <person name="Stern D."/>
            <person name="Umen J."/>
            <person name="Willows R."/>
            <person name="Wilson N."/>
            <person name="Zimmer S.L."/>
            <person name="Allmer J."/>
            <person name="Balk J."/>
            <person name="Bisova K."/>
            <person name="Chen C.J."/>
            <person name="Elias M."/>
            <person name="Gendler K."/>
            <person name="Hauser C."/>
            <person name="Lamb M.R."/>
            <person name="Ledford H."/>
            <person name="Long J.C."/>
            <person name="Minagawa J."/>
            <person name="Page M.D."/>
            <person name="Pan J."/>
            <person name="Pootakham W."/>
            <person name="Roje S."/>
            <person name="Rose A."/>
            <person name="Stahlberg E."/>
            <person name="Terauchi A.M."/>
            <person name="Yang P."/>
            <person name="Ball S."/>
            <person name="Bowler C."/>
            <person name="Dieckmann C.L."/>
            <person name="Gladyshev V.N."/>
            <person name="Green P."/>
            <person name="Jorgensen R."/>
            <person name="Mayfield S."/>
            <person name="Mueller-Roeber B."/>
            <person name="Rajamani S."/>
            <person name="Sayre R.T."/>
            <person name="Brokstein P."/>
            <person name="Dubchak I."/>
            <person name="Goodstein D."/>
            <person name="Hornick L."/>
            <person name="Huang Y.W."/>
            <person name="Jhaveri J."/>
            <person name="Luo Y."/>
            <person name="Martinez D."/>
            <person name="Ngau W.C."/>
            <person name="Otillar B."/>
            <person name="Poliakov A."/>
            <person name="Porter A."/>
            <person name="Szajkowski L."/>
            <person name="Werner G."/>
            <person name="Zhou K."/>
            <person name="Grigoriev I.V."/>
            <person name="Rokhsar D.S."/>
            <person name="Grossman A.R."/>
        </authorList>
    </citation>
    <scope>NUCLEOTIDE SEQUENCE [LARGE SCALE GENOMIC DNA]</scope>
    <source>
        <strain evidence="5">CC-503</strain>
    </source>
</reference>
<accession>A0A2K3DWT5</accession>
<keyword evidence="1" id="KW-0479">Metal-binding</keyword>
<dbReference type="GO" id="GO:0046872">
    <property type="term" value="F:metal ion binding"/>
    <property type="evidence" value="ECO:0007669"/>
    <property type="project" value="UniProtKB-KW"/>
</dbReference>
<protein>
    <recommendedName>
        <fullName evidence="3">Fe2OG dioxygenase domain-containing protein</fullName>
    </recommendedName>
</protein>
<keyword evidence="1" id="KW-0408">Iron</keyword>
<feature type="domain" description="Fe2OG dioxygenase" evidence="3">
    <location>
        <begin position="250"/>
        <end position="368"/>
    </location>
</feature>
<feature type="region of interest" description="Disordered" evidence="2">
    <location>
        <begin position="41"/>
        <end position="129"/>
    </location>
</feature>
<keyword evidence="1" id="KW-0560">Oxidoreductase</keyword>
<evidence type="ECO:0000313" key="4">
    <source>
        <dbReference type="EMBL" id="PNW84997.1"/>
    </source>
</evidence>
<feature type="compositionally biased region" description="Low complexity" evidence="2">
    <location>
        <begin position="93"/>
        <end position="119"/>
    </location>
</feature>
<dbReference type="InParanoid" id="A0A2K3DWT5"/>
<dbReference type="GeneID" id="5729000"/>